<proteinExistence type="predicted"/>
<keyword evidence="1" id="KW-0175">Coiled coil</keyword>
<dbReference type="EMBL" id="GBHO01000145">
    <property type="protein sequence ID" value="JAG43459.1"/>
    <property type="molecule type" value="Transcribed_RNA"/>
</dbReference>
<accession>A0A0A9ZFY3</accession>
<feature type="compositionally biased region" description="Basic and acidic residues" evidence="2">
    <location>
        <begin position="1"/>
        <end position="12"/>
    </location>
</feature>
<feature type="coiled-coil region" evidence="1">
    <location>
        <begin position="165"/>
        <end position="196"/>
    </location>
</feature>
<name>A0A0A9ZFY3_LYGHE</name>
<dbReference type="AlphaFoldDB" id="A0A0A9ZFY3"/>
<feature type="non-terminal residue" evidence="3">
    <location>
        <position position="1"/>
    </location>
</feature>
<evidence type="ECO:0000256" key="2">
    <source>
        <dbReference type="SAM" id="MobiDB-lite"/>
    </source>
</evidence>
<feature type="compositionally biased region" description="Polar residues" evidence="2">
    <location>
        <begin position="35"/>
        <end position="55"/>
    </location>
</feature>
<evidence type="ECO:0000256" key="1">
    <source>
        <dbReference type="SAM" id="Coils"/>
    </source>
</evidence>
<organism evidence="3">
    <name type="scientific">Lygus hesperus</name>
    <name type="common">Western plant bug</name>
    <dbReference type="NCBI Taxonomy" id="30085"/>
    <lineage>
        <taxon>Eukaryota</taxon>
        <taxon>Metazoa</taxon>
        <taxon>Ecdysozoa</taxon>
        <taxon>Arthropoda</taxon>
        <taxon>Hexapoda</taxon>
        <taxon>Insecta</taxon>
        <taxon>Pterygota</taxon>
        <taxon>Neoptera</taxon>
        <taxon>Paraneoptera</taxon>
        <taxon>Hemiptera</taxon>
        <taxon>Heteroptera</taxon>
        <taxon>Panheteroptera</taxon>
        <taxon>Cimicomorpha</taxon>
        <taxon>Miridae</taxon>
        <taxon>Mirini</taxon>
        <taxon>Lygus</taxon>
    </lineage>
</organism>
<reference evidence="3" key="2">
    <citation type="submission" date="2014-07" db="EMBL/GenBank/DDBJ databases">
        <authorList>
            <person name="Hull J."/>
        </authorList>
    </citation>
    <scope>NUCLEOTIDE SEQUENCE</scope>
</reference>
<protein>
    <submittedName>
        <fullName evidence="3">Myosin-13</fullName>
    </submittedName>
</protein>
<feature type="region of interest" description="Disordered" evidence="2">
    <location>
        <begin position="1"/>
        <end position="55"/>
    </location>
</feature>
<gene>
    <name evidence="3" type="primary">MYH13_1</name>
    <name evidence="3" type="ORF">CM83_187</name>
</gene>
<reference evidence="3" key="1">
    <citation type="journal article" date="2014" name="PLoS ONE">
        <title>Transcriptome-Based Identification of ABC Transporters in the Western Tarnished Plant Bug Lygus hesperus.</title>
        <authorList>
            <person name="Hull J.J."/>
            <person name="Chaney K."/>
            <person name="Geib S.M."/>
            <person name="Fabrick J.A."/>
            <person name="Brent C.S."/>
            <person name="Walsh D."/>
            <person name="Lavine L.C."/>
        </authorList>
    </citation>
    <scope>NUCLEOTIDE SEQUENCE</scope>
</reference>
<sequence length="297" mass="34698">LPKKYSLERPPTENHTSNFQQSYIQRPQLLHSPRTKSCTSYTQHTVTDSPQTPSSSKVIISRDYLDRLRHCVKRSRIEPVFEGSSATTTPPTLEKLRRENETLTAQVDSLQQQLQHRTSDNRVSEEKFKELQKQLQLSVPITEFNVLHENASKYRNTIVALQRSLQHLQLHSRELIQQLQRELQENRAALQELQQSVIPTQLQKHDEDIQQVRCEYEGELTRIQLEHQHSTINLLQQLLHEKREVLQLLVRVSYYASLCVCLLRCTTVLQCCQYCCDIYSSTTYFSISKIAQKSQEP</sequence>
<feature type="compositionally biased region" description="Polar residues" evidence="2">
    <location>
        <begin position="13"/>
        <end position="25"/>
    </location>
</feature>
<evidence type="ECO:0000313" key="3">
    <source>
        <dbReference type="EMBL" id="JAG43459.1"/>
    </source>
</evidence>